<organism evidence="1 2">
    <name type="scientific">Microlunatus parietis</name>
    <dbReference type="NCBI Taxonomy" id="682979"/>
    <lineage>
        <taxon>Bacteria</taxon>
        <taxon>Bacillati</taxon>
        <taxon>Actinomycetota</taxon>
        <taxon>Actinomycetes</taxon>
        <taxon>Propionibacteriales</taxon>
        <taxon>Propionibacteriaceae</taxon>
        <taxon>Microlunatus</taxon>
    </lineage>
</organism>
<dbReference type="EMBL" id="JACCBU010000001">
    <property type="protein sequence ID" value="NYE71374.1"/>
    <property type="molecule type" value="Genomic_DNA"/>
</dbReference>
<evidence type="ECO:0008006" key="3">
    <source>
        <dbReference type="Google" id="ProtNLM"/>
    </source>
</evidence>
<protein>
    <recommendedName>
        <fullName evidence="3">DUF559 domain-containing protein</fullName>
    </recommendedName>
</protein>
<evidence type="ECO:0000313" key="2">
    <source>
        <dbReference type="Proteomes" id="UP000569914"/>
    </source>
</evidence>
<sequence length="296" mass="32203">MELPRLLTVRSAKRHGLTERQLSGPRFRRLLRGVYLNSPDEPTLTEQAAAALLVMPADAVIIGVTALWLHGVEVGSAQPVRVATATTSHTTHAGIRLSRLGRLPAARRRLAVPTDAWLAACAELDLVETTMAADWLIRLGSVTADALRSAAAGATGPGGRIARRAAALARSGAESPQETRLRLLLVLAGLPEPTCNPMIGTGTAPIGRFDLALEEFMTLIEYDGDHHRTDPIQWSRDIARQEAAVRAGYSVIRVTHGRMQQPREIAATVADQLRTRGYRGRPPSFNRTWRKLFEPG</sequence>
<dbReference type="RefSeq" id="WP_179751472.1">
    <property type="nucleotide sequence ID" value="NZ_JACCBU010000001.1"/>
</dbReference>
<comment type="caution">
    <text evidence="1">The sequence shown here is derived from an EMBL/GenBank/DDBJ whole genome shotgun (WGS) entry which is preliminary data.</text>
</comment>
<gene>
    <name evidence="1" type="ORF">BKA15_002703</name>
</gene>
<dbReference type="AlphaFoldDB" id="A0A7Y9I7V6"/>
<reference evidence="1 2" key="1">
    <citation type="submission" date="2020-07" db="EMBL/GenBank/DDBJ databases">
        <title>Sequencing the genomes of 1000 actinobacteria strains.</title>
        <authorList>
            <person name="Klenk H.-P."/>
        </authorList>
    </citation>
    <scope>NUCLEOTIDE SEQUENCE [LARGE SCALE GENOMIC DNA]</scope>
    <source>
        <strain evidence="1 2">DSM 22083</strain>
    </source>
</reference>
<dbReference type="Gene3D" id="3.40.960.10">
    <property type="entry name" value="VSR Endonuclease"/>
    <property type="match status" value="1"/>
</dbReference>
<proteinExistence type="predicted"/>
<accession>A0A7Y9I7V6</accession>
<keyword evidence="2" id="KW-1185">Reference proteome</keyword>
<name>A0A7Y9I7V6_9ACTN</name>
<dbReference type="Proteomes" id="UP000569914">
    <property type="component" value="Unassembled WGS sequence"/>
</dbReference>
<evidence type="ECO:0000313" key="1">
    <source>
        <dbReference type="EMBL" id="NYE71374.1"/>
    </source>
</evidence>